<accession>A0A1F6BIP3</accession>
<evidence type="ECO:0000256" key="9">
    <source>
        <dbReference type="ARBA" id="ARBA00023049"/>
    </source>
</evidence>
<dbReference type="Proteomes" id="UP000176273">
    <property type="component" value="Unassembled WGS sequence"/>
</dbReference>
<evidence type="ECO:0000313" key="13">
    <source>
        <dbReference type="EMBL" id="OGG36805.1"/>
    </source>
</evidence>
<dbReference type="Pfam" id="PF02163">
    <property type="entry name" value="Peptidase_M50"/>
    <property type="match status" value="1"/>
</dbReference>
<dbReference type="CDD" id="cd06163">
    <property type="entry name" value="S2P-M50_PDZ_RseP-like"/>
    <property type="match status" value="1"/>
</dbReference>
<dbReference type="EMBL" id="MFKH01000016">
    <property type="protein sequence ID" value="OGG36805.1"/>
    <property type="molecule type" value="Genomic_DNA"/>
</dbReference>
<organism evidence="13 14">
    <name type="scientific">Candidatus Jorgensenbacteria bacterium GWA1_54_12</name>
    <dbReference type="NCBI Taxonomy" id="1798468"/>
    <lineage>
        <taxon>Bacteria</taxon>
        <taxon>Candidatus Joergenseniibacteriota</taxon>
    </lineage>
</organism>
<evidence type="ECO:0000256" key="8">
    <source>
        <dbReference type="ARBA" id="ARBA00022989"/>
    </source>
</evidence>
<comment type="similarity">
    <text evidence="3">Belongs to the peptidase M50B family.</text>
</comment>
<keyword evidence="10 11" id="KW-0472">Membrane</keyword>
<evidence type="ECO:0000256" key="7">
    <source>
        <dbReference type="ARBA" id="ARBA00022833"/>
    </source>
</evidence>
<evidence type="ECO:0000256" key="1">
    <source>
        <dbReference type="ARBA" id="ARBA00001947"/>
    </source>
</evidence>
<evidence type="ECO:0000256" key="4">
    <source>
        <dbReference type="ARBA" id="ARBA00022670"/>
    </source>
</evidence>
<dbReference type="GO" id="GO:0016020">
    <property type="term" value="C:membrane"/>
    <property type="evidence" value="ECO:0007669"/>
    <property type="project" value="UniProtKB-SubCell"/>
</dbReference>
<keyword evidence="6" id="KW-0378">Hydrolase</keyword>
<reference evidence="13 14" key="1">
    <citation type="journal article" date="2016" name="Nat. Commun.">
        <title>Thousands of microbial genomes shed light on interconnected biogeochemical processes in an aquifer system.</title>
        <authorList>
            <person name="Anantharaman K."/>
            <person name="Brown C.T."/>
            <person name="Hug L.A."/>
            <person name="Sharon I."/>
            <person name="Castelle C.J."/>
            <person name="Probst A.J."/>
            <person name="Thomas B.C."/>
            <person name="Singh A."/>
            <person name="Wilkins M.J."/>
            <person name="Karaoz U."/>
            <person name="Brodie E.L."/>
            <person name="Williams K.H."/>
            <person name="Hubbard S.S."/>
            <person name="Banfield J.F."/>
        </authorList>
    </citation>
    <scope>NUCLEOTIDE SEQUENCE [LARGE SCALE GENOMIC DNA]</scope>
</reference>
<feature type="domain" description="Peptidase M50" evidence="12">
    <location>
        <begin position="7"/>
        <end position="327"/>
    </location>
</feature>
<comment type="subcellular location">
    <subcellularLocation>
        <location evidence="2">Membrane</location>
        <topology evidence="2">Multi-pass membrane protein</topology>
    </subcellularLocation>
</comment>
<dbReference type="STRING" id="1798468.A2110_01220"/>
<dbReference type="InterPro" id="IPR008915">
    <property type="entry name" value="Peptidase_M50"/>
</dbReference>
<dbReference type="GO" id="GO:0006508">
    <property type="term" value="P:proteolysis"/>
    <property type="evidence" value="ECO:0007669"/>
    <property type="project" value="UniProtKB-KW"/>
</dbReference>
<feature type="transmembrane region" description="Helical" evidence="11">
    <location>
        <begin position="312"/>
        <end position="333"/>
    </location>
</feature>
<feature type="transmembrane region" description="Helical" evidence="11">
    <location>
        <begin position="218"/>
        <end position="239"/>
    </location>
</feature>
<keyword evidence="9" id="KW-0482">Metalloprotease</keyword>
<comment type="cofactor">
    <cofactor evidence="1">
        <name>Zn(2+)</name>
        <dbReference type="ChEBI" id="CHEBI:29105"/>
    </cofactor>
</comment>
<feature type="transmembrane region" description="Helical" evidence="11">
    <location>
        <begin position="84"/>
        <end position="108"/>
    </location>
</feature>
<keyword evidence="5 11" id="KW-0812">Transmembrane</keyword>
<dbReference type="InterPro" id="IPR036034">
    <property type="entry name" value="PDZ_sf"/>
</dbReference>
<name>A0A1F6BIP3_9BACT</name>
<evidence type="ECO:0000256" key="10">
    <source>
        <dbReference type="ARBA" id="ARBA00023136"/>
    </source>
</evidence>
<dbReference type="AlphaFoldDB" id="A0A1F6BIP3"/>
<evidence type="ECO:0000256" key="6">
    <source>
        <dbReference type="ARBA" id="ARBA00022801"/>
    </source>
</evidence>
<feature type="transmembrane region" description="Helical" evidence="11">
    <location>
        <begin position="251"/>
        <end position="269"/>
    </location>
</feature>
<feature type="transmembrane region" description="Helical" evidence="11">
    <location>
        <begin position="281"/>
        <end position="300"/>
    </location>
</feature>
<dbReference type="PANTHER" id="PTHR42837">
    <property type="entry name" value="REGULATOR OF SIGMA-E PROTEASE RSEP"/>
    <property type="match status" value="1"/>
</dbReference>
<keyword evidence="7" id="KW-0862">Zinc</keyword>
<dbReference type="GO" id="GO:0004222">
    <property type="term" value="F:metalloendopeptidase activity"/>
    <property type="evidence" value="ECO:0007669"/>
    <property type="project" value="InterPro"/>
</dbReference>
<sequence>MVTALAVIVALSVLIIVHEAGHFFAAKMLGVKVQEFGIGIPPRIASFTRGGTRYSINALPFGGFVKLDGEFDGAFVTSPAWKRAVILVAGVFMNVVLAWVLFSVVFMVGMSQNLVIASVLSGSPAEAAGVRMGDVIFGAESAGRTLDAPVTAERFITFTGGAEDSLELLVKRNGAEERLTLAPRENPPAGEGRLGLELVDMGVSREPFFASLWHGAQAAIGGFAAVAVGFATLISRAFSEPGVLDAVSGPVGVFVVAKAAGALGAAYLLELTAVISVNLAVLNLIPFPALDGGRLLFVLFEKLRGKPLSARVHTWSNAVGFALLIALMVIVTVKDLGKFVF</sequence>
<dbReference type="SUPFAM" id="SSF50156">
    <property type="entry name" value="PDZ domain-like"/>
    <property type="match status" value="1"/>
</dbReference>
<dbReference type="InterPro" id="IPR004387">
    <property type="entry name" value="Pept_M50_Zn"/>
</dbReference>
<proteinExistence type="inferred from homology"/>
<evidence type="ECO:0000313" key="14">
    <source>
        <dbReference type="Proteomes" id="UP000176273"/>
    </source>
</evidence>
<dbReference type="PANTHER" id="PTHR42837:SF2">
    <property type="entry name" value="MEMBRANE METALLOPROTEASE ARASP2, CHLOROPLASTIC-RELATED"/>
    <property type="match status" value="1"/>
</dbReference>
<protein>
    <recommendedName>
        <fullName evidence="12">Peptidase M50 domain-containing protein</fullName>
    </recommendedName>
</protein>
<dbReference type="Gene3D" id="2.30.42.10">
    <property type="match status" value="1"/>
</dbReference>
<gene>
    <name evidence="13" type="ORF">A2110_01220</name>
</gene>
<keyword evidence="8 11" id="KW-1133">Transmembrane helix</keyword>
<evidence type="ECO:0000256" key="11">
    <source>
        <dbReference type="SAM" id="Phobius"/>
    </source>
</evidence>
<evidence type="ECO:0000259" key="12">
    <source>
        <dbReference type="Pfam" id="PF02163"/>
    </source>
</evidence>
<keyword evidence="4" id="KW-0645">Protease</keyword>
<evidence type="ECO:0000256" key="2">
    <source>
        <dbReference type="ARBA" id="ARBA00004141"/>
    </source>
</evidence>
<evidence type="ECO:0000256" key="3">
    <source>
        <dbReference type="ARBA" id="ARBA00007931"/>
    </source>
</evidence>
<evidence type="ECO:0000256" key="5">
    <source>
        <dbReference type="ARBA" id="ARBA00022692"/>
    </source>
</evidence>
<comment type="caution">
    <text evidence="13">The sequence shown here is derived from an EMBL/GenBank/DDBJ whole genome shotgun (WGS) entry which is preliminary data.</text>
</comment>